<proteinExistence type="predicted"/>
<dbReference type="PROSITE" id="PS50181">
    <property type="entry name" value="FBOX"/>
    <property type="match status" value="1"/>
</dbReference>
<dbReference type="InterPro" id="IPR009976">
    <property type="entry name" value="Sec10-like"/>
</dbReference>
<dbReference type="Pfam" id="PF07393">
    <property type="entry name" value="Sec10_HB"/>
    <property type="match status" value="1"/>
</dbReference>
<dbReference type="Gene3D" id="1.20.1280.50">
    <property type="match status" value="1"/>
</dbReference>
<name>A0A077WX51_9FUNG</name>
<feature type="region of interest" description="Disordered" evidence="1">
    <location>
        <begin position="410"/>
        <end position="476"/>
    </location>
</feature>
<dbReference type="InterPro" id="IPR048627">
    <property type="entry name" value="Sec10_HB"/>
</dbReference>
<dbReference type="Pfam" id="PF12937">
    <property type="entry name" value="F-box-like"/>
    <property type="match status" value="1"/>
</dbReference>
<feature type="region of interest" description="Disordered" evidence="1">
    <location>
        <begin position="1"/>
        <end position="21"/>
    </location>
</feature>
<feature type="compositionally biased region" description="Polar residues" evidence="1">
    <location>
        <begin position="415"/>
        <end position="434"/>
    </location>
</feature>
<dbReference type="CDD" id="cd09917">
    <property type="entry name" value="F-box_SF"/>
    <property type="match status" value="1"/>
</dbReference>
<dbReference type="OrthoDB" id="5554140at2759"/>
<evidence type="ECO:0000259" key="2">
    <source>
        <dbReference type="PROSITE" id="PS50181"/>
    </source>
</evidence>
<dbReference type="GO" id="GO:0000145">
    <property type="term" value="C:exocyst"/>
    <property type="evidence" value="ECO:0007669"/>
    <property type="project" value="TreeGrafter"/>
</dbReference>
<dbReference type="AlphaFoldDB" id="A0A077WX51"/>
<dbReference type="GO" id="GO:0006887">
    <property type="term" value="P:exocytosis"/>
    <property type="evidence" value="ECO:0007669"/>
    <property type="project" value="TreeGrafter"/>
</dbReference>
<accession>A0A077WX51</accession>
<organism evidence="3">
    <name type="scientific">Lichtheimia ramosa</name>
    <dbReference type="NCBI Taxonomy" id="688394"/>
    <lineage>
        <taxon>Eukaryota</taxon>
        <taxon>Fungi</taxon>
        <taxon>Fungi incertae sedis</taxon>
        <taxon>Mucoromycota</taxon>
        <taxon>Mucoromycotina</taxon>
        <taxon>Mucoromycetes</taxon>
        <taxon>Mucorales</taxon>
        <taxon>Lichtheimiaceae</taxon>
        <taxon>Lichtheimia</taxon>
    </lineage>
</organism>
<sequence length="834" mass="95173">MSTLLDEDDPPSNELPAPLEPIPLQRQLPHHILRRIFKLLPVPSLAHVALASRDFKSLAYEDAIWSPMLHDILKNDSSNLSDMLDAMGQQGVARLQFKQLYQYLMPYYMDLRHKHRESRVLLEYGQEPVACGVLLNRLVSFGNCHAVDDWKEINESLDAVCQYFETASLQEFEVAYNVNSTAEMKTFADALIALSPVSSTLCQQTFIQKHPIFSNNDNAKPEDNFKFITNIKNAFMEQSHVIVQVFPEEMDMFYLFVDRALEDVVSEYVSSLLAASHERDQLLYLNTMSTVLTSVRDTINALTGDDLPINIDRERGINLLYKLFIPFLDDYLSEEQLCVRTKSQELIDEWNLSSGARRDDPTSRLSNQSRETFKRNYLMAFKKVMTVPVDLVSSAATTIASPILSTLRSSEDTTIKSPSTLGSPVSEESSQITPPRTPEVTPITVSSPPPPKNKSLLLSRQSSHQSLRSQDTTRSADLKSAMHELDMMQDFLSLDTVLQLIHLNKDAERRVEQFLNIGFPGRMQNEIQKAYEQIFVQLAKFLGNQHIKPAFDRAIQHLHSYTPDMDSLEQSPGNVPPLTEFFEMVHIGDVIQQMVQLYYDERISKHVDKFDFLNDVNKEKKVFERTLDDCVACGMDQSIQVLLAQVEYILVHEQKPEDYNPVGDVLTDLKPTKACRDTIECLRSNTSILRGAAEKSTMDLFFNEIGRRFAEILYKHLKTVTVSEQGGFQYIRQVADVLRMIQTANFRNSDMNAYNDFAVSLRQKSVTPYFSALKALANIYIISSAPDIKNMIHDMERYHGLLKVEDLLEFAACRSDWPAIKRVVMRDMTDCSIM</sequence>
<evidence type="ECO:0000256" key="1">
    <source>
        <dbReference type="SAM" id="MobiDB-lite"/>
    </source>
</evidence>
<dbReference type="PANTHER" id="PTHR12100">
    <property type="entry name" value="SEC10"/>
    <property type="match status" value="1"/>
</dbReference>
<dbReference type="PANTHER" id="PTHR12100:SF1">
    <property type="entry name" value="RECYCLIN-1"/>
    <property type="match status" value="1"/>
</dbReference>
<dbReference type="InterPro" id="IPR001810">
    <property type="entry name" value="F-box_dom"/>
</dbReference>
<dbReference type="InterPro" id="IPR036047">
    <property type="entry name" value="F-box-like_dom_sf"/>
</dbReference>
<feature type="compositionally biased region" description="Acidic residues" evidence="1">
    <location>
        <begin position="1"/>
        <end position="11"/>
    </location>
</feature>
<feature type="compositionally biased region" description="Low complexity" evidence="1">
    <location>
        <begin position="453"/>
        <end position="470"/>
    </location>
</feature>
<evidence type="ECO:0000313" key="3">
    <source>
        <dbReference type="EMBL" id="CDS11603.1"/>
    </source>
</evidence>
<reference evidence="3" key="1">
    <citation type="journal article" date="2014" name="Genome Announc.">
        <title>De novo whole-genome sequence and genome annotation of Lichtheimia ramosa.</title>
        <authorList>
            <person name="Linde J."/>
            <person name="Schwartze V."/>
            <person name="Binder U."/>
            <person name="Lass-Florl C."/>
            <person name="Voigt K."/>
            <person name="Horn F."/>
        </authorList>
    </citation>
    <scope>NUCLEOTIDE SEQUENCE</scope>
    <source>
        <strain evidence="3">JMRC FSU:6197</strain>
    </source>
</reference>
<dbReference type="SUPFAM" id="SSF81383">
    <property type="entry name" value="F-box domain"/>
    <property type="match status" value="1"/>
</dbReference>
<dbReference type="GO" id="GO:0006893">
    <property type="term" value="P:Golgi to plasma membrane transport"/>
    <property type="evidence" value="ECO:0007669"/>
    <property type="project" value="TreeGrafter"/>
</dbReference>
<gene>
    <name evidence="3" type="ORF">LRAMOSA03866</name>
</gene>
<protein>
    <recommendedName>
        <fullName evidence="2">F-box domain-containing protein</fullName>
    </recommendedName>
</protein>
<feature type="domain" description="F-box" evidence="2">
    <location>
        <begin position="22"/>
        <end position="68"/>
    </location>
</feature>
<dbReference type="EMBL" id="LK023346">
    <property type="protein sequence ID" value="CDS11603.1"/>
    <property type="molecule type" value="Genomic_DNA"/>
</dbReference>